<dbReference type="Pfam" id="PF02776">
    <property type="entry name" value="TPP_enzyme_N"/>
    <property type="match status" value="1"/>
</dbReference>
<dbReference type="CDD" id="cd07035">
    <property type="entry name" value="TPP_PYR_POX_like"/>
    <property type="match status" value="1"/>
</dbReference>
<dbReference type="PANTHER" id="PTHR18968">
    <property type="entry name" value="THIAMINE PYROPHOSPHATE ENZYMES"/>
    <property type="match status" value="1"/>
</dbReference>
<name>A0A8J6IVR9_9ALTE</name>
<evidence type="ECO:0000256" key="8">
    <source>
        <dbReference type="ARBA" id="ARBA00022723"/>
    </source>
</evidence>
<dbReference type="UniPathway" id="UPA00049">
    <property type="reaction ID" value="UER00059"/>
</dbReference>
<evidence type="ECO:0000256" key="5">
    <source>
        <dbReference type="ARBA" id="ARBA00022605"/>
    </source>
</evidence>
<evidence type="ECO:0000256" key="14">
    <source>
        <dbReference type="RuleBase" id="RU003591"/>
    </source>
</evidence>
<evidence type="ECO:0000313" key="19">
    <source>
        <dbReference type="Proteomes" id="UP000601768"/>
    </source>
</evidence>
<organism evidence="18 19">
    <name type="scientific">Neptunicella marina</name>
    <dbReference type="NCBI Taxonomy" id="2125989"/>
    <lineage>
        <taxon>Bacteria</taxon>
        <taxon>Pseudomonadati</taxon>
        <taxon>Pseudomonadota</taxon>
        <taxon>Gammaproteobacteria</taxon>
        <taxon>Alteromonadales</taxon>
        <taxon>Alteromonadaceae</taxon>
        <taxon>Neptunicella</taxon>
    </lineage>
</organism>
<dbReference type="FunFam" id="3.40.50.970:FF:000016">
    <property type="entry name" value="Acetolactate synthase"/>
    <property type="match status" value="1"/>
</dbReference>
<evidence type="ECO:0000259" key="15">
    <source>
        <dbReference type="Pfam" id="PF00205"/>
    </source>
</evidence>
<dbReference type="NCBIfam" id="TIGR00118">
    <property type="entry name" value="acolac_lg"/>
    <property type="match status" value="1"/>
</dbReference>
<keyword evidence="6" id="KW-0285">Flavoprotein</keyword>
<evidence type="ECO:0000256" key="13">
    <source>
        <dbReference type="ARBA" id="ARBA00048670"/>
    </source>
</evidence>
<proteinExistence type="inferred from homology"/>
<dbReference type="SUPFAM" id="SSF52518">
    <property type="entry name" value="Thiamin diphosphate-binding fold (THDP-binding)"/>
    <property type="match status" value="2"/>
</dbReference>
<feature type="domain" description="Thiamine pyrophosphate enzyme central" evidence="15">
    <location>
        <begin position="187"/>
        <end position="322"/>
    </location>
</feature>
<comment type="catalytic activity">
    <reaction evidence="13 14">
        <text>2 pyruvate + H(+) = (2S)-2-acetolactate + CO2</text>
        <dbReference type="Rhea" id="RHEA:25249"/>
        <dbReference type="ChEBI" id="CHEBI:15361"/>
        <dbReference type="ChEBI" id="CHEBI:15378"/>
        <dbReference type="ChEBI" id="CHEBI:16526"/>
        <dbReference type="ChEBI" id="CHEBI:58476"/>
        <dbReference type="EC" id="2.2.1.6"/>
    </reaction>
</comment>
<dbReference type="FunFam" id="3.40.50.1220:FF:000008">
    <property type="entry name" value="Acetolactate synthase"/>
    <property type="match status" value="1"/>
</dbReference>
<comment type="caution">
    <text evidence="18">The sequence shown here is derived from an EMBL/GenBank/DDBJ whole genome shotgun (WGS) entry which is preliminary data.</text>
</comment>
<dbReference type="Pfam" id="PF02775">
    <property type="entry name" value="TPP_enzyme_C"/>
    <property type="match status" value="1"/>
</dbReference>
<protein>
    <recommendedName>
        <fullName evidence="4 14">Acetolactate synthase</fullName>
        <ecNumber evidence="4 14">2.2.1.6</ecNumber>
    </recommendedName>
</protein>
<evidence type="ECO:0000256" key="10">
    <source>
        <dbReference type="ARBA" id="ARBA00022842"/>
    </source>
</evidence>
<dbReference type="InterPro" id="IPR012000">
    <property type="entry name" value="Thiamin_PyroP_enz_cen_dom"/>
</dbReference>
<dbReference type="InterPro" id="IPR039368">
    <property type="entry name" value="AHAS_TPP"/>
</dbReference>
<dbReference type="InterPro" id="IPR045229">
    <property type="entry name" value="TPP_enz"/>
</dbReference>
<comment type="pathway">
    <text evidence="1 14">Amino-acid biosynthesis; L-isoleucine biosynthesis; L-isoleucine from 2-oxobutanoate: step 1/4.</text>
</comment>
<evidence type="ECO:0000256" key="6">
    <source>
        <dbReference type="ARBA" id="ARBA00022630"/>
    </source>
</evidence>
<dbReference type="Pfam" id="PF00205">
    <property type="entry name" value="TPP_enzyme_M"/>
    <property type="match status" value="1"/>
</dbReference>
<evidence type="ECO:0000256" key="11">
    <source>
        <dbReference type="ARBA" id="ARBA00023052"/>
    </source>
</evidence>
<keyword evidence="9" id="KW-0274">FAD</keyword>
<comment type="cofactor">
    <cofactor evidence="14">
        <name>thiamine diphosphate</name>
        <dbReference type="ChEBI" id="CHEBI:58937"/>
    </cofactor>
    <text evidence="14">Binds 1 thiamine pyrophosphate per subunit.</text>
</comment>
<comment type="pathway">
    <text evidence="2 14">Amino-acid biosynthesis; L-valine biosynthesis; L-valine from pyruvate: step 1/4.</text>
</comment>
<reference evidence="18" key="2">
    <citation type="submission" date="2020-08" db="EMBL/GenBank/DDBJ databases">
        <authorList>
            <person name="Lai Q."/>
        </authorList>
    </citation>
    <scope>NUCLEOTIDE SEQUENCE</scope>
    <source>
        <strain evidence="18">S27-2</strain>
    </source>
</reference>
<reference evidence="18" key="1">
    <citation type="journal article" date="2018" name="Int. J. Syst. Evol. Microbiol.">
        <title>Neptunicella marina gen. nov., sp. nov., isolated from surface seawater.</title>
        <authorList>
            <person name="Liu X."/>
            <person name="Lai Q."/>
            <person name="Du Y."/>
            <person name="Zhang X."/>
            <person name="Liu Z."/>
            <person name="Sun F."/>
            <person name="Shao Z."/>
        </authorList>
    </citation>
    <scope>NUCLEOTIDE SEQUENCE</scope>
    <source>
        <strain evidence="18">S27-2</strain>
    </source>
</reference>
<dbReference type="CDD" id="cd02015">
    <property type="entry name" value="TPP_AHAS"/>
    <property type="match status" value="1"/>
</dbReference>
<sequence>MTGAQAILDYLSQQGIDTLFGYPGGAIMPLYDAMLDSPVKHYLCRHEQGAAFAAIGYARSTNNVGVCVATSGPGATNLLTSLADAMLDSVPLVVITGQVARPSMGSDAFQEVDVLGLSLSICKHSMQVMQPEDLLPSLNEAFQLARSGRPGPVLIDVPKDILLGDVPELMALPQVDFQYPKCSDEQIEQANQLLDECTSPVVYVGGGVGMANATQNLRYFIERNNFPVVSTLKGLGSADFRHAGYLGLLGMHGLPAANLAVQQCDLLIVIGARLDDRVTGKLDEFAPNAKLLHIDIDPAEINKRRQADLSLLGDLNQILPQLTALQNKPQWLHTIASLKQQKSWQYADLTKQQSIDAPAMLRSLSNALQADAIVSCDVGQHQMWVAQHMQFNRATQHLSSGGLGTMGFGLPAAIGAQVANPQQQVVAVCGDGSFMMNVQELATLRRYPLPVKIIVLDNQRLGMVKQWQELFHEQRYSETDLSDNPEFSKLAAAFDIASDVITQGEQVAPAIKRMLEHKGAYLLHVRLNTTDNVWPIVPPNTANHQMWEKPQCTS</sequence>
<evidence type="ECO:0000256" key="2">
    <source>
        <dbReference type="ARBA" id="ARBA00005025"/>
    </source>
</evidence>
<accession>A0A8J6IVR9</accession>
<evidence type="ECO:0000256" key="4">
    <source>
        <dbReference type="ARBA" id="ARBA00013145"/>
    </source>
</evidence>
<dbReference type="GO" id="GO:0009097">
    <property type="term" value="P:isoleucine biosynthetic process"/>
    <property type="evidence" value="ECO:0007669"/>
    <property type="project" value="UniProtKB-UniPathway"/>
</dbReference>
<feature type="domain" description="Thiamine pyrophosphate enzyme TPP-binding" evidence="16">
    <location>
        <begin position="377"/>
        <end position="525"/>
    </location>
</feature>
<feature type="domain" description="Thiamine pyrophosphate enzyme N-terminal TPP-binding" evidence="17">
    <location>
        <begin position="1"/>
        <end position="115"/>
    </location>
</feature>
<keyword evidence="10 14" id="KW-0460">Magnesium</keyword>
<dbReference type="InterPro" id="IPR012846">
    <property type="entry name" value="Acetolactate_synth_lsu"/>
</dbReference>
<keyword evidence="12 14" id="KW-0100">Branched-chain amino acid biosynthesis</keyword>
<dbReference type="NCBIfam" id="NF006524">
    <property type="entry name" value="PRK08978.1"/>
    <property type="match status" value="1"/>
</dbReference>
<evidence type="ECO:0000313" key="18">
    <source>
        <dbReference type="EMBL" id="MBC3766363.1"/>
    </source>
</evidence>
<keyword evidence="8 14" id="KW-0479">Metal-binding</keyword>
<dbReference type="EMBL" id="JACNEP010000007">
    <property type="protein sequence ID" value="MBC3766363.1"/>
    <property type="molecule type" value="Genomic_DNA"/>
</dbReference>
<dbReference type="EC" id="2.2.1.6" evidence="4 14"/>
<dbReference type="GO" id="GO:0005948">
    <property type="term" value="C:acetolactate synthase complex"/>
    <property type="evidence" value="ECO:0007669"/>
    <property type="project" value="TreeGrafter"/>
</dbReference>
<dbReference type="RefSeq" id="WP_186506886.1">
    <property type="nucleotide sequence ID" value="NZ_JACNEP010000007.1"/>
</dbReference>
<dbReference type="Gene3D" id="3.40.50.970">
    <property type="match status" value="2"/>
</dbReference>
<evidence type="ECO:0000259" key="16">
    <source>
        <dbReference type="Pfam" id="PF02775"/>
    </source>
</evidence>
<dbReference type="InterPro" id="IPR029035">
    <property type="entry name" value="DHS-like_NAD/FAD-binding_dom"/>
</dbReference>
<dbReference type="InterPro" id="IPR029061">
    <property type="entry name" value="THDP-binding"/>
</dbReference>
<dbReference type="GO" id="GO:0030976">
    <property type="term" value="F:thiamine pyrophosphate binding"/>
    <property type="evidence" value="ECO:0007669"/>
    <property type="project" value="UniProtKB-UniRule"/>
</dbReference>
<evidence type="ECO:0000256" key="7">
    <source>
        <dbReference type="ARBA" id="ARBA00022679"/>
    </source>
</evidence>
<keyword evidence="11 14" id="KW-0786">Thiamine pyrophosphate</keyword>
<dbReference type="PROSITE" id="PS00187">
    <property type="entry name" value="TPP_ENZYMES"/>
    <property type="match status" value="1"/>
</dbReference>
<dbReference type="InterPro" id="IPR000399">
    <property type="entry name" value="TPP-bd_CS"/>
</dbReference>
<keyword evidence="5 14" id="KW-0028">Amino-acid biosynthesis</keyword>
<dbReference type="GO" id="GO:0003984">
    <property type="term" value="F:acetolactate synthase activity"/>
    <property type="evidence" value="ECO:0007669"/>
    <property type="project" value="UniProtKB-EC"/>
</dbReference>
<evidence type="ECO:0000256" key="9">
    <source>
        <dbReference type="ARBA" id="ARBA00022827"/>
    </source>
</evidence>
<dbReference type="InterPro" id="IPR011766">
    <property type="entry name" value="TPP_enzyme_TPP-bd"/>
</dbReference>
<dbReference type="Gene3D" id="3.40.50.1220">
    <property type="entry name" value="TPP-binding domain"/>
    <property type="match status" value="1"/>
</dbReference>
<dbReference type="PANTHER" id="PTHR18968:SF142">
    <property type="entry name" value="ACETOLACTATE SYNTHASE"/>
    <property type="match status" value="1"/>
</dbReference>
<evidence type="ECO:0000256" key="12">
    <source>
        <dbReference type="ARBA" id="ARBA00023304"/>
    </source>
</evidence>
<gene>
    <name evidence="18" type="ORF">H8B19_10765</name>
</gene>
<dbReference type="GO" id="GO:0050660">
    <property type="term" value="F:flavin adenine dinucleotide binding"/>
    <property type="evidence" value="ECO:0007669"/>
    <property type="project" value="InterPro"/>
</dbReference>
<comment type="similarity">
    <text evidence="3 14">Belongs to the TPP enzyme family.</text>
</comment>
<dbReference type="InterPro" id="IPR012001">
    <property type="entry name" value="Thiamin_PyroP_enz_TPP-bd_dom"/>
</dbReference>
<dbReference type="GO" id="GO:0000287">
    <property type="term" value="F:magnesium ion binding"/>
    <property type="evidence" value="ECO:0007669"/>
    <property type="project" value="UniProtKB-UniRule"/>
</dbReference>
<dbReference type="UniPathway" id="UPA00047">
    <property type="reaction ID" value="UER00055"/>
</dbReference>
<dbReference type="FunFam" id="3.40.50.970:FF:000007">
    <property type="entry name" value="Acetolactate synthase"/>
    <property type="match status" value="1"/>
</dbReference>
<dbReference type="AlphaFoldDB" id="A0A8J6IVR9"/>
<keyword evidence="19" id="KW-1185">Reference proteome</keyword>
<keyword evidence="7 14" id="KW-0808">Transferase</keyword>
<evidence type="ECO:0000256" key="1">
    <source>
        <dbReference type="ARBA" id="ARBA00004974"/>
    </source>
</evidence>
<evidence type="ECO:0000259" key="17">
    <source>
        <dbReference type="Pfam" id="PF02776"/>
    </source>
</evidence>
<dbReference type="SUPFAM" id="SSF52467">
    <property type="entry name" value="DHS-like NAD/FAD-binding domain"/>
    <property type="match status" value="1"/>
</dbReference>
<dbReference type="GO" id="GO:0009099">
    <property type="term" value="P:L-valine biosynthetic process"/>
    <property type="evidence" value="ECO:0007669"/>
    <property type="project" value="UniProtKB-UniPathway"/>
</dbReference>
<dbReference type="Proteomes" id="UP000601768">
    <property type="component" value="Unassembled WGS sequence"/>
</dbReference>
<comment type="cofactor">
    <cofactor evidence="14">
        <name>Mg(2+)</name>
        <dbReference type="ChEBI" id="CHEBI:18420"/>
    </cofactor>
    <text evidence="14">Binds 1 Mg(2+) ion per subunit.</text>
</comment>
<evidence type="ECO:0000256" key="3">
    <source>
        <dbReference type="ARBA" id="ARBA00007812"/>
    </source>
</evidence>